<proteinExistence type="predicted"/>
<evidence type="ECO:0000256" key="5">
    <source>
        <dbReference type="ARBA" id="ARBA00023180"/>
    </source>
</evidence>
<keyword evidence="13" id="KW-1185">Reference proteome</keyword>
<keyword evidence="9" id="KW-0732">Signal</keyword>
<dbReference type="Proteomes" id="UP000230750">
    <property type="component" value="Unassembled WGS sequence"/>
</dbReference>
<feature type="region of interest" description="Disordered" evidence="7">
    <location>
        <begin position="277"/>
        <end position="311"/>
    </location>
</feature>
<evidence type="ECO:0000259" key="10">
    <source>
        <dbReference type="PROSITE" id="PS50011"/>
    </source>
</evidence>
<dbReference type="InterPro" id="IPR000719">
    <property type="entry name" value="Prot_kinase_dom"/>
</dbReference>
<feature type="transmembrane region" description="Helical" evidence="8">
    <location>
        <begin position="243"/>
        <end position="267"/>
    </location>
</feature>
<keyword evidence="4 8" id="KW-0472">Membrane</keyword>
<feature type="domain" description="Ig-like" evidence="11">
    <location>
        <begin position="121"/>
        <end position="223"/>
    </location>
</feature>
<evidence type="ECO:0000256" key="6">
    <source>
        <dbReference type="PIRSR" id="PIRSR000615-3"/>
    </source>
</evidence>
<feature type="binding site" evidence="6">
    <location>
        <position position="504"/>
    </location>
    <ligand>
        <name>Mg(2+)</name>
        <dbReference type="ChEBI" id="CHEBI:18420"/>
    </ligand>
</feature>
<sequence>MMQIYTVWIIVFLTRFLPLGSSQSISVITKLVPPGGSVTLTYPLKPDDNGTTPVWKFNDVTVYAEGYIVPCEVNFCNVRGENTLGTSYLHIERFSLTNVGNYTCSINTLRKQYNLEIVDIPILSLKVNDKIVNDVYQIYKGKELSLGCIAVNSFPGVSLTFSYDNLESISQNATDITPKENQINKSTADTAVSEVNVTVLDDVNITCHLTYGQFSDLQNLTVSVKVIPAVANNSTAVLFTEDILFIAVGFTLVVLIFNSVFLVIYCVKRKMKDKPKKDTELSLKPNEGDQQETESDAANPEGFVSDIPSDTTMPISFYGSLNIKEETDLDNLLDWKTESDEILKDNVELISLMSSGNFFDYWKASSGIPSMNDCIIAKTVSDNAQMKDVYNFITIATRMRQLSSHPNIIKCFGCSLEQVPYFIYQELLENGTLRDTLLGIGDAHSHLLNRDGKNRELNTIAHLVCFAKGVASGLEYLHMNKLCHPGLMSKKILLDARYNCKLFDFWPVAISSDRLTKLLSNRNPPIGWFPPETIFINQYDIVSDVWSFGVLLWEIFSFGKYRFCKTIHCYEYNPY</sequence>
<keyword evidence="12" id="KW-0418">Kinase</keyword>
<evidence type="ECO:0000313" key="12">
    <source>
        <dbReference type="EMBL" id="PIK58966.1"/>
    </source>
</evidence>
<evidence type="ECO:0000256" key="8">
    <source>
        <dbReference type="SAM" id="Phobius"/>
    </source>
</evidence>
<evidence type="ECO:0000256" key="4">
    <source>
        <dbReference type="ARBA" id="ARBA00023136"/>
    </source>
</evidence>
<evidence type="ECO:0000256" key="2">
    <source>
        <dbReference type="ARBA" id="ARBA00022692"/>
    </source>
</evidence>
<dbReference type="InterPro" id="IPR001245">
    <property type="entry name" value="Ser-Thr/Tyr_kinase_cat_dom"/>
</dbReference>
<name>A0A2G8LFD5_STIJA</name>
<dbReference type="GO" id="GO:0004714">
    <property type="term" value="F:transmembrane receptor protein tyrosine kinase activity"/>
    <property type="evidence" value="ECO:0007669"/>
    <property type="project" value="TreeGrafter"/>
</dbReference>
<dbReference type="SUPFAM" id="SSF48726">
    <property type="entry name" value="Immunoglobulin"/>
    <property type="match status" value="1"/>
</dbReference>
<protein>
    <submittedName>
        <fullName evidence="12">Putative tyrosine kinase receptor Cad96Ca</fullName>
    </submittedName>
</protein>
<keyword evidence="2 8" id="KW-0812">Transmembrane</keyword>
<dbReference type="GO" id="GO:0005886">
    <property type="term" value="C:plasma membrane"/>
    <property type="evidence" value="ECO:0007669"/>
    <property type="project" value="TreeGrafter"/>
</dbReference>
<dbReference type="InterPro" id="IPR050122">
    <property type="entry name" value="RTK"/>
</dbReference>
<keyword evidence="12" id="KW-0808">Transferase</keyword>
<keyword evidence="5" id="KW-0325">Glycoprotein</keyword>
<dbReference type="InterPro" id="IPR036179">
    <property type="entry name" value="Ig-like_dom_sf"/>
</dbReference>
<evidence type="ECO:0000313" key="13">
    <source>
        <dbReference type="Proteomes" id="UP000230750"/>
    </source>
</evidence>
<keyword evidence="3 8" id="KW-1133">Transmembrane helix</keyword>
<dbReference type="GO" id="GO:0007169">
    <property type="term" value="P:cell surface receptor protein tyrosine kinase signaling pathway"/>
    <property type="evidence" value="ECO:0007669"/>
    <property type="project" value="TreeGrafter"/>
</dbReference>
<dbReference type="PANTHER" id="PTHR24416:SF611">
    <property type="entry name" value="TYROSINE-PROTEIN KINASE TRANSMEMBRANE RECEPTOR ROR"/>
    <property type="match status" value="1"/>
</dbReference>
<dbReference type="PROSITE" id="PS50835">
    <property type="entry name" value="IG_LIKE"/>
    <property type="match status" value="1"/>
</dbReference>
<dbReference type="Gene3D" id="1.10.510.10">
    <property type="entry name" value="Transferase(Phosphotransferase) domain 1"/>
    <property type="match status" value="1"/>
</dbReference>
<evidence type="ECO:0000256" key="9">
    <source>
        <dbReference type="SAM" id="SignalP"/>
    </source>
</evidence>
<dbReference type="GO" id="GO:0005524">
    <property type="term" value="F:ATP binding"/>
    <property type="evidence" value="ECO:0007669"/>
    <property type="project" value="InterPro"/>
</dbReference>
<reference evidence="12 13" key="1">
    <citation type="journal article" date="2017" name="PLoS Biol.">
        <title>The sea cucumber genome provides insights into morphological evolution and visceral regeneration.</title>
        <authorList>
            <person name="Zhang X."/>
            <person name="Sun L."/>
            <person name="Yuan J."/>
            <person name="Sun Y."/>
            <person name="Gao Y."/>
            <person name="Zhang L."/>
            <person name="Li S."/>
            <person name="Dai H."/>
            <person name="Hamel J.F."/>
            <person name="Liu C."/>
            <person name="Yu Y."/>
            <person name="Liu S."/>
            <person name="Lin W."/>
            <person name="Guo K."/>
            <person name="Jin S."/>
            <person name="Xu P."/>
            <person name="Storey K.B."/>
            <person name="Huan P."/>
            <person name="Zhang T."/>
            <person name="Zhou Y."/>
            <person name="Zhang J."/>
            <person name="Lin C."/>
            <person name="Li X."/>
            <person name="Xing L."/>
            <person name="Huo D."/>
            <person name="Sun M."/>
            <person name="Wang L."/>
            <person name="Mercier A."/>
            <person name="Li F."/>
            <person name="Yang H."/>
            <person name="Xiang J."/>
        </authorList>
    </citation>
    <scope>NUCLEOTIDE SEQUENCE [LARGE SCALE GENOMIC DNA]</scope>
    <source>
        <strain evidence="12">Shaxun</strain>
        <tissue evidence="12">Muscle</tissue>
    </source>
</reference>
<dbReference type="SUPFAM" id="SSF56112">
    <property type="entry name" value="Protein kinase-like (PK-like)"/>
    <property type="match status" value="1"/>
</dbReference>
<organism evidence="12 13">
    <name type="scientific">Stichopus japonicus</name>
    <name type="common">Sea cucumber</name>
    <dbReference type="NCBI Taxonomy" id="307972"/>
    <lineage>
        <taxon>Eukaryota</taxon>
        <taxon>Metazoa</taxon>
        <taxon>Echinodermata</taxon>
        <taxon>Eleutherozoa</taxon>
        <taxon>Echinozoa</taxon>
        <taxon>Holothuroidea</taxon>
        <taxon>Aspidochirotacea</taxon>
        <taxon>Aspidochirotida</taxon>
        <taxon>Stichopodidae</taxon>
        <taxon>Apostichopus</taxon>
    </lineage>
</organism>
<dbReference type="AlphaFoldDB" id="A0A2G8LFD5"/>
<gene>
    <name evidence="12" type="ORF">BSL78_04133</name>
</gene>
<comment type="caution">
    <text evidence="12">The sequence shown here is derived from an EMBL/GenBank/DDBJ whole genome shotgun (WGS) entry which is preliminary data.</text>
</comment>
<comment type="subcellular location">
    <subcellularLocation>
        <location evidence="1">Membrane</location>
    </subcellularLocation>
</comment>
<feature type="chain" id="PRO_5013970310" evidence="9">
    <location>
        <begin position="23"/>
        <end position="575"/>
    </location>
</feature>
<feature type="signal peptide" evidence="9">
    <location>
        <begin position="1"/>
        <end position="22"/>
    </location>
</feature>
<dbReference type="InterPro" id="IPR011009">
    <property type="entry name" value="Kinase-like_dom_sf"/>
</dbReference>
<dbReference type="PRINTS" id="PR00109">
    <property type="entry name" value="TYRKINASE"/>
</dbReference>
<dbReference type="PROSITE" id="PS50011">
    <property type="entry name" value="PROTEIN_KINASE_DOM"/>
    <property type="match status" value="1"/>
</dbReference>
<dbReference type="GO" id="GO:0046872">
    <property type="term" value="F:metal ion binding"/>
    <property type="evidence" value="ECO:0007669"/>
    <property type="project" value="UniProtKB-KW"/>
</dbReference>
<feature type="domain" description="Protein kinase" evidence="10">
    <location>
        <begin position="347"/>
        <end position="575"/>
    </location>
</feature>
<dbReference type="GO" id="GO:0043235">
    <property type="term" value="C:receptor complex"/>
    <property type="evidence" value="ECO:0007669"/>
    <property type="project" value="TreeGrafter"/>
</dbReference>
<dbReference type="PANTHER" id="PTHR24416">
    <property type="entry name" value="TYROSINE-PROTEIN KINASE RECEPTOR"/>
    <property type="match status" value="1"/>
</dbReference>
<evidence type="ECO:0000256" key="3">
    <source>
        <dbReference type="ARBA" id="ARBA00022989"/>
    </source>
</evidence>
<evidence type="ECO:0000259" key="11">
    <source>
        <dbReference type="PROSITE" id="PS50835"/>
    </source>
</evidence>
<evidence type="ECO:0000256" key="1">
    <source>
        <dbReference type="ARBA" id="ARBA00004370"/>
    </source>
</evidence>
<keyword evidence="6" id="KW-0479">Metal-binding</keyword>
<keyword evidence="6" id="KW-0460">Magnesium</keyword>
<keyword evidence="12" id="KW-0675">Receptor</keyword>
<dbReference type="OrthoDB" id="4062651at2759"/>
<dbReference type="PIRSF" id="PIRSF000615">
    <property type="entry name" value="TyrPK_CSF1-R"/>
    <property type="match status" value="1"/>
</dbReference>
<accession>A0A2G8LFD5</accession>
<dbReference type="EMBL" id="MRZV01000097">
    <property type="protein sequence ID" value="PIK58966.1"/>
    <property type="molecule type" value="Genomic_DNA"/>
</dbReference>
<dbReference type="InterPro" id="IPR007110">
    <property type="entry name" value="Ig-like_dom"/>
</dbReference>
<dbReference type="STRING" id="307972.A0A2G8LFD5"/>
<evidence type="ECO:0000256" key="7">
    <source>
        <dbReference type="SAM" id="MobiDB-lite"/>
    </source>
</evidence>
<dbReference type="Pfam" id="PF07714">
    <property type="entry name" value="PK_Tyr_Ser-Thr"/>
    <property type="match status" value="1"/>
</dbReference>